<keyword evidence="14" id="KW-1185">Reference proteome</keyword>
<comment type="subcellular location">
    <subcellularLocation>
        <location evidence="2">Membrane</location>
        <topology evidence="2">Single-pass membrane protein</topology>
    </subcellularLocation>
    <subcellularLocation>
        <location evidence="1">Nucleus</location>
    </subcellularLocation>
</comment>
<comment type="caution">
    <text evidence="13">The sequence shown here is derived from an EMBL/GenBank/DDBJ whole genome shotgun (WGS) entry which is preliminary data.</text>
</comment>
<feature type="region of interest" description="Disordered" evidence="11">
    <location>
        <begin position="363"/>
        <end position="387"/>
    </location>
</feature>
<protein>
    <recommendedName>
        <fullName evidence="12">NAC domain-containing protein</fullName>
    </recommendedName>
</protein>
<feature type="compositionally biased region" description="Acidic residues" evidence="11">
    <location>
        <begin position="458"/>
        <end position="475"/>
    </location>
</feature>
<keyword evidence="7" id="KW-0472">Membrane</keyword>
<dbReference type="GO" id="GO:0000976">
    <property type="term" value="F:transcription cis-regulatory region binding"/>
    <property type="evidence" value="ECO:0007669"/>
    <property type="project" value="UniProtKB-ARBA"/>
</dbReference>
<evidence type="ECO:0000256" key="1">
    <source>
        <dbReference type="ARBA" id="ARBA00004123"/>
    </source>
</evidence>
<evidence type="ECO:0000313" key="14">
    <source>
        <dbReference type="Proteomes" id="UP001359559"/>
    </source>
</evidence>
<keyword evidence="4" id="KW-1133">Transmembrane helix</keyword>
<dbReference type="GO" id="GO:0005634">
    <property type="term" value="C:nucleus"/>
    <property type="evidence" value="ECO:0007669"/>
    <property type="project" value="UniProtKB-SubCell"/>
</dbReference>
<accession>A0AAN9JAA4</accession>
<evidence type="ECO:0000256" key="6">
    <source>
        <dbReference type="ARBA" id="ARBA00023125"/>
    </source>
</evidence>
<dbReference type="PANTHER" id="PTHR31744">
    <property type="entry name" value="PROTEIN CUP-SHAPED COTYLEDON 2-RELATED"/>
    <property type="match status" value="1"/>
</dbReference>
<dbReference type="PROSITE" id="PS51005">
    <property type="entry name" value="NAC"/>
    <property type="match status" value="1"/>
</dbReference>
<keyword evidence="6" id="KW-0238">DNA-binding</keyword>
<dbReference type="InterPro" id="IPR003441">
    <property type="entry name" value="NAC-dom"/>
</dbReference>
<dbReference type="Gene3D" id="2.170.150.80">
    <property type="entry name" value="NAC domain"/>
    <property type="match status" value="1"/>
</dbReference>
<evidence type="ECO:0000256" key="2">
    <source>
        <dbReference type="ARBA" id="ARBA00004167"/>
    </source>
</evidence>
<feature type="region of interest" description="Disordered" evidence="11">
    <location>
        <begin position="451"/>
        <end position="477"/>
    </location>
</feature>
<evidence type="ECO:0000313" key="13">
    <source>
        <dbReference type="EMBL" id="KAK7294569.1"/>
    </source>
</evidence>
<keyword evidence="5" id="KW-0805">Transcription regulation</keyword>
<dbReference type="Proteomes" id="UP001359559">
    <property type="component" value="Unassembled WGS sequence"/>
</dbReference>
<dbReference type="GO" id="GO:0006355">
    <property type="term" value="P:regulation of DNA-templated transcription"/>
    <property type="evidence" value="ECO:0007669"/>
    <property type="project" value="InterPro"/>
</dbReference>
<keyword evidence="10" id="KW-0539">Nucleus</keyword>
<reference evidence="13 14" key="1">
    <citation type="submission" date="2024-01" db="EMBL/GenBank/DDBJ databases">
        <title>The genomes of 5 underutilized Papilionoideae crops provide insights into root nodulation and disease resistance.</title>
        <authorList>
            <person name="Yuan L."/>
        </authorList>
    </citation>
    <scope>NUCLEOTIDE SEQUENCE [LARGE SCALE GENOMIC DNA]</scope>
    <source>
        <strain evidence="13">LY-2023</strain>
        <tissue evidence="13">Leaf</tissue>
    </source>
</reference>
<evidence type="ECO:0000256" key="4">
    <source>
        <dbReference type="ARBA" id="ARBA00022989"/>
    </source>
</evidence>
<dbReference type="Pfam" id="PF02365">
    <property type="entry name" value="NAM"/>
    <property type="match status" value="1"/>
</dbReference>
<evidence type="ECO:0000259" key="12">
    <source>
        <dbReference type="PROSITE" id="PS51005"/>
    </source>
</evidence>
<feature type="domain" description="NAC" evidence="12">
    <location>
        <begin position="8"/>
        <end position="151"/>
    </location>
</feature>
<dbReference type="EMBL" id="JAYKXN010000004">
    <property type="protein sequence ID" value="KAK7294569.1"/>
    <property type="molecule type" value="Genomic_DNA"/>
</dbReference>
<dbReference type="SUPFAM" id="SSF101941">
    <property type="entry name" value="NAC domain"/>
    <property type="match status" value="1"/>
</dbReference>
<evidence type="ECO:0000256" key="5">
    <source>
        <dbReference type="ARBA" id="ARBA00023015"/>
    </source>
</evidence>
<keyword evidence="9" id="KW-0804">Transcription</keyword>
<evidence type="ECO:0000256" key="8">
    <source>
        <dbReference type="ARBA" id="ARBA00023159"/>
    </source>
</evidence>
<proteinExistence type="predicted"/>
<sequence length="623" mass="70580">MDIPLNNLPMGFRFQPSEEEIVDHFLKHKLLGNDSIVSDFIAEIDVCKFEPWDLPAFSKVKSNYHEWYFFSPVDLNPSTKMRKRKTNAGYWKSTGKDRNISVRGNENVIGTKKTLVFYKGRLKTNWVIGEYHATTFPQDKRCFVLCHLREKAEKNTERGTDTLVYDEGEPSSRIATNFENQVTVERVPDVSGSNHYEENTLSNVHPESIFRELPQAEEHDHLPSLQQPTIVTEQEQSTQSSTFPNAYFEKEAHNMQTSNETTKEEDNLDEEYIVRFLREILAGEDPLNGEETTPAAVNDSTCSPSLKKACYESSEIDAEPLSAQHGNILGSSSSVCNEHNISRQNPVVSMAKSSHDVVFAGSFPVSSGNEVNQEKKDSTSEDDSSEVDAFGDLTQITPLSIFLIERASPPLPFSPRSPSPSRRCKTIHHGLSINTLSVITDGSRGHREVWGQAVSPQEELDSSSEDELWEQDSSDDSTSIELDPWFIYRLIRRSPSPSPSCFRRSPSPPRRCHNEYHPRSCNFVSPSAAARKSLTKRNVLSRAVSSRKEVRKPICSNKDMESVAINKEQKIPQGASSRKKLEITCYLSLGFIGKGSFVHMETRLVQRSWYFFTRSCGWSYWHV</sequence>
<name>A0AAN9JAA4_CLITE</name>
<dbReference type="InterPro" id="IPR036093">
    <property type="entry name" value="NAC_dom_sf"/>
</dbReference>
<keyword evidence="3" id="KW-0812">Transmembrane</keyword>
<gene>
    <name evidence="13" type="ORF">RJT34_17458</name>
</gene>
<evidence type="ECO:0000256" key="10">
    <source>
        <dbReference type="ARBA" id="ARBA00023242"/>
    </source>
</evidence>
<dbReference type="PANTHER" id="PTHR31744:SF216">
    <property type="entry name" value="NAC TRANSCRIPTION FACTOR"/>
    <property type="match status" value="1"/>
</dbReference>
<evidence type="ECO:0000256" key="3">
    <source>
        <dbReference type="ARBA" id="ARBA00022692"/>
    </source>
</evidence>
<evidence type="ECO:0000256" key="7">
    <source>
        <dbReference type="ARBA" id="ARBA00023136"/>
    </source>
</evidence>
<evidence type="ECO:0000256" key="11">
    <source>
        <dbReference type="SAM" id="MobiDB-lite"/>
    </source>
</evidence>
<dbReference type="AlphaFoldDB" id="A0AAN9JAA4"/>
<keyword evidence="8" id="KW-0010">Activator</keyword>
<dbReference type="GO" id="GO:0016020">
    <property type="term" value="C:membrane"/>
    <property type="evidence" value="ECO:0007669"/>
    <property type="project" value="UniProtKB-SubCell"/>
</dbReference>
<organism evidence="13 14">
    <name type="scientific">Clitoria ternatea</name>
    <name type="common">Butterfly pea</name>
    <dbReference type="NCBI Taxonomy" id="43366"/>
    <lineage>
        <taxon>Eukaryota</taxon>
        <taxon>Viridiplantae</taxon>
        <taxon>Streptophyta</taxon>
        <taxon>Embryophyta</taxon>
        <taxon>Tracheophyta</taxon>
        <taxon>Spermatophyta</taxon>
        <taxon>Magnoliopsida</taxon>
        <taxon>eudicotyledons</taxon>
        <taxon>Gunneridae</taxon>
        <taxon>Pentapetalae</taxon>
        <taxon>rosids</taxon>
        <taxon>fabids</taxon>
        <taxon>Fabales</taxon>
        <taxon>Fabaceae</taxon>
        <taxon>Papilionoideae</taxon>
        <taxon>50 kb inversion clade</taxon>
        <taxon>NPAAA clade</taxon>
        <taxon>indigoferoid/millettioid clade</taxon>
        <taxon>Phaseoleae</taxon>
        <taxon>Clitoria</taxon>
    </lineage>
</organism>
<evidence type="ECO:0000256" key="9">
    <source>
        <dbReference type="ARBA" id="ARBA00023163"/>
    </source>
</evidence>